<dbReference type="RefSeq" id="WP_130408195.1">
    <property type="nucleotide sequence ID" value="NZ_CP192024.1"/>
</dbReference>
<evidence type="ECO:0008006" key="5">
    <source>
        <dbReference type="Google" id="ProtNLM"/>
    </source>
</evidence>
<comment type="caution">
    <text evidence="3">The sequence shown here is derived from an EMBL/GenBank/DDBJ whole genome shotgun (WGS) entry which is preliminary data.</text>
</comment>
<keyword evidence="2" id="KW-0472">Membrane</keyword>
<feature type="transmembrane region" description="Helical" evidence="2">
    <location>
        <begin position="47"/>
        <end position="66"/>
    </location>
</feature>
<evidence type="ECO:0000256" key="1">
    <source>
        <dbReference type="SAM" id="MobiDB-lite"/>
    </source>
</evidence>
<evidence type="ECO:0000256" key="2">
    <source>
        <dbReference type="SAM" id="Phobius"/>
    </source>
</evidence>
<dbReference type="Proteomes" id="UP000631791">
    <property type="component" value="Unassembled WGS sequence"/>
</dbReference>
<dbReference type="InterPro" id="IPR024341">
    <property type="entry name" value="DUF2631"/>
</dbReference>
<reference evidence="3 4" key="1">
    <citation type="submission" date="2020-11" db="EMBL/GenBank/DDBJ databases">
        <title>Sequencing the genomes of 1000 actinobacteria strains.</title>
        <authorList>
            <person name="Klenk H.-P."/>
        </authorList>
    </citation>
    <scope>NUCLEOTIDE SEQUENCE [LARGE SCALE GENOMIC DNA]</scope>
    <source>
        <strain evidence="3 4">DSM 101695</strain>
    </source>
</reference>
<protein>
    <recommendedName>
        <fullName evidence="5">DUF2631 domain-containing protein</fullName>
    </recommendedName>
</protein>
<feature type="region of interest" description="Disordered" evidence="1">
    <location>
        <begin position="1"/>
        <end position="20"/>
    </location>
</feature>
<keyword evidence="2" id="KW-0812">Transmembrane</keyword>
<accession>A0ABS0K2G1</accession>
<feature type="transmembrane region" description="Helical" evidence="2">
    <location>
        <begin position="20"/>
        <end position="41"/>
    </location>
</feature>
<keyword evidence="4" id="KW-1185">Reference proteome</keyword>
<dbReference type="Pfam" id="PF10939">
    <property type="entry name" value="DUF2631"/>
    <property type="match status" value="1"/>
</dbReference>
<dbReference type="EMBL" id="JADOTY010000001">
    <property type="protein sequence ID" value="MBG6102817.1"/>
    <property type="molecule type" value="Genomic_DNA"/>
</dbReference>
<name>A0ABS0K2G1_9ACTN</name>
<feature type="compositionally biased region" description="Polar residues" evidence="1">
    <location>
        <begin position="1"/>
        <end position="10"/>
    </location>
</feature>
<keyword evidence="2" id="KW-1133">Transmembrane helix</keyword>
<evidence type="ECO:0000313" key="3">
    <source>
        <dbReference type="EMBL" id="MBG6102817.1"/>
    </source>
</evidence>
<sequence length="73" mass="7704">MAGSEPVTSPDQHKPGHRKAGQIGAVLSALALLAMICGNHEGRVEDIWLIGLAALLLIIVIGDIVLRRNGLRS</sequence>
<evidence type="ECO:0000313" key="4">
    <source>
        <dbReference type="Proteomes" id="UP000631791"/>
    </source>
</evidence>
<gene>
    <name evidence="3" type="ORF">IW249_003231</name>
</gene>
<proteinExistence type="predicted"/>
<organism evidence="3 4">
    <name type="scientific">Micromonospora vinacea</name>
    <dbReference type="NCBI Taxonomy" id="709878"/>
    <lineage>
        <taxon>Bacteria</taxon>
        <taxon>Bacillati</taxon>
        <taxon>Actinomycetota</taxon>
        <taxon>Actinomycetes</taxon>
        <taxon>Micromonosporales</taxon>
        <taxon>Micromonosporaceae</taxon>
        <taxon>Micromonospora</taxon>
    </lineage>
</organism>